<dbReference type="SMART" id="SM00487">
    <property type="entry name" value="DEXDc"/>
    <property type="match status" value="1"/>
</dbReference>
<dbReference type="Gene3D" id="2.40.50.40">
    <property type="match status" value="1"/>
</dbReference>
<dbReference type="AlphaFoldDB" id="L1I405"/>
<reference evidence="12" key="2">
    <citation type="submission" date="2012-11" db="EMBL/GenBank/DDBJ databases">
        <authorList>
            <person name="Kuo A."/>
            <person name="Curtis B.A."/>
            <person name="Tanifuji G."/>
            <person name="Burki F."/>
            <person name="Gruber A."/>
            <person name="Irimia M."/>
            <person name="Maruyama S."/>
            <person name="Arias M.C."/>
            <person name="Ball S.G."/>
            <person name="Gile G.H."/>
            <person name="Hirakawa Y."/>
            <person name="Hopkins J.F."/>
            <person name="Rensing S.A."/>
            <person name="Schmutz J."/>
            <person name="Symeonidi A."/>
            <person name="Elias M."/>
            <person name="Eveleigh R.J."/>
            <person name="Herman E.K."/>
            <person name="Klute M.J."/>
            <person name="Nakayama T."/>
            <person name="Obornik M."/>
            <person name="Reyes-Prieto A."/>
            <person name="Armbrust E.V."/>
            <person name="Aves S.J."/>
            <person name="Beiko R.G."/>
            <person name="Coutinho P."/>
            <person name="Dacks J.B."/>
            <person name="Durnford D.G."/>
            <person name="Fast N.M."/>
            <person name="Green B.R."/>
            <person name="Grisdale C."/>
            <person name="Hempe F."/>
            <person name="Henrissat B."/>
            <person name="Hoppner M.P."/>
            <person name="Ishida K.-I."/>
            <person name="Kim E."/>
            <person name="Koreny L."/>
            <person name="Kroth P.G."/>
            <person name="Liu Y."/>
            <person name="Malik S.-B."/>
            <person name="Maier U.G."/>
            <person name="McRose D."/>
            <person name="Mock T."/>
            <person name="Neilson J.A."/>
            <person name="Onodera N.T."/>
            <person name="Poole A.M."/>
            <person name="Pritham E.J."/>
            <person name="Richards T.A."/>
            <person name="Rocap G."/>
            <person name="Roy S.W."/>
            <person name="Sarai C."/>
            <person name="Schaack S."/>
            <person name="Shirato S."/>
            <person name="Slamovits C.H."/>
            <person name="Spencer D.F."/>
            <person name="Suzuki S."/>
            <person name="Worden A.Z."/>
            <person name="Zauner S."/>
            <person name="Barry K."/>
            <person name="Bell C."/>
            <person name="Bharti A.K."/>
            <person name="Crow J.A."/>
            <person name="Grimwood J."/>
            <person name="Kramer R."/>
            <person name="Lindquist E."/>
            <person name="Lucas S."/>
            <person name="Salamov A."/>
            <person name="McFadden G.I."/>
            <person name="Lane C.E."/>
            <person name="Keeling P.J."/>
            <person name="Gray M.W."/>
            <person name="Grigoriev I.V."/>
            <person name="Archibald J.M."/>
        </authorList>
    </citation>
    <scope>NUCLEOTIDE SEQUENCE</scope>
    <source>
        <strain evidence="12">CCMP2712</strain>
    </source>
</reference>
<dbReference type="GO" id="GO:0003682">
    <property type="term" value="F:chromatin binding"/>
    <property type="evidence" value="ECO:0007669"/>
    <property type="project" value="InterPro"/>
</dbReference>
<dbReference type="GO" id="GO:0005634">
    <property type="term" value="C:nucleus"/>
    <property type="evidence" value="ECO:0007669"/>
    <property type="project" value="UniProtKB-SubCell"/>
</dbReference>
<evidence type="ECO:0000259" key="8">
    <source>
        <dbReference type="PROSITE" id="PS50013"/>
    </source>
</evidence>
<dbReference type="GO" id="GO:0140658">
    <property type="term" value="F:ATP-dependent chromatin remodeler activity"/>
    <property type="evidence" value="ECO:0007669"/>
    <property type="project" value="TreeGrafter"/>
</dbReference>
<evidence type="ECO:0000313" key="11">
    <source>
        <dbReference type="EnsemblProtists" id="EKX30993"/>
    </source>
</evidence>
<evidence type="ECO:0000256" key="3">
    <source>
        <dbReference type="ARBA" id="ARBA00022741"/>
    </source>
</evidence>
<dbReference type="STRING" id="905079.L1I405"/>
<dbReference type="InterPro" id="IPR016197">
    <property type="entry name" value="Chromo-like_dom_sf"/>
</dbReference>
<dbReference type="PaxDb" id="55529-EKX30993"/>
<dbReference type="RefSeq" id="XP_005817973.1">
    <property type="nucleotide sequence ID" value="XM_005817916.1"/>
</dbReference>
<evidence type="ECO:0000256" key="2">
    <source>
        <dbReference type="ARBA" id="ARBA00004229"/>
    </source>
</evidence>
<feature type="domain" description="Chromo" evidence="8">
    <location>
        <begin position="378"/>
        <end position="435"/>
    </location>
</feature>
<dbReference type="CDD" id="cd18793">
    <property type="entry name" value="SF2_C_SNF"/>
    <property type="match status" value="1"/>
</dbReference>
<dbReference type="Proteomes" id="UP000011087">
    <property type="component" value="Unassembled WGS sequence"/>
</dbReference>
<accession>L1I405</accession>
<reference evidence="11" key="3">
    <citation type="submission" date="2015-06" db="UniProtKB">
        <authorList>
            <consortium name="EnsemblProtists"/>
        </authorList>
    </citation>
    <scope>IDENTIFICATION</scope>
</reference>
<feature type="region of interest" description="Disordered" evidence="7">
    <location>
        <begin position="1019"/>
        <end position="1041"/>
    </location>
</feature>
<protein>
    <recommendedName>
        <fullName evidence="13">Helicase ATP-binding domain-containing protein</fullName>
    </recommendedName>
</protein>
<dbReference type="InterPro" id="IPR014001">
    <property type="entry name" value="Helicase_ATP-bd"/>
</dbReference>
<dbReference type="GO" id="GO:0005524">
    <property type="term" value="F:ATP binding"/>
    <property type="evidence" value="ECO:0007669"/>
    <property type="project" value="UniProtKB-KW"/>
</dbReference>
<sequence length="1041" mass="119053">SANLDRSDEVRPYKTRSARARDETSSEEEEISDSSIEPRQIEEDFMDEDVQPSPVKKARVGAGASQPDCLLLEAYDEATRAWYDVQILELRRSKARVLFENVEPVEKTWIPIHYLRVRSDPCEMNLTRPLRVGAKVLAFRVRKDDALYFDAVIERIKRKKDKMAAGKENRCKAGAKAEDNEDEEIPVDGNMYKVKYQDGPVKGRSEWLLVHQLLKRNFSPVINYSILCKRLPDTHHVCLHPLIFVGLSFQVISDASNDESDFDLFKGWMAANTETLPSTVARKLTAISHSGDEQVSNLFACRLVHDGLQVVDEILSFRVAEKNPKKGDGKADVNAREYFVILCRSGMTVAIVKLNGSVARRVTRMIARLKKFAVGGLNHGEVLLIVLLSKYLVKWCGCSYEKCTWEDESSLDSPGDREKVKEFQAAQARYVKRSKQQKGSEKKPVTAYHEIFESPSYLNGALHDYQIRGLNWLRKKRFDGENVILADEMGLGKTIQIASLIASVMVEEKRTCGPFLIVVPLSTIANWKREIQKWCPDVNFAVLHDSQKGRQVMIDHEFDPLKLGVMRFEVLCTSYEVAVSAFSALSKVRWDTLIVDEGHRLKNDESILYAQLQKLQTKNKILLTGTPLQNNLNELFNLMIRMIHKLFEPYILRRLKKDVKIHLKAKVEKTVPISLTDIQKTFYAAILAKNLDVLNGRNKDNRHVSLNNVLMELRKCCNHAYLFDSAVKHHKNPDDTLAHLVQASGKFELLHLLLPKLKERGSKVLIFSQFKIMLDILETYLELFNNPESEYFIFLLSTRAGGQALSRAHRIGQKNNVLVLRLVTINTVEEKVISQARKKLMLESLVVGANQECKFSRKETELWLMSVLLLMDYQEILLYGAKQIVSDDQKLKSTKCSRVLTSELRALECETADDTSRSQRGACGLPEPDQAKKQAYAKTQQVVRALARQASVKYSDTFVDQLLQIENTENGDSFEDYNESLKFDFESRDGQDEGKVDEQMVQSRMYWNELLKDYAEQEKEDDVLGRGKRKRSHVSYCEQQM</sequence>
<keyword evidence="6" id="KW-0539">Nucleus</keyword>
<dbReference type="InterPro" id="IPR027417">
    <property type="entry name" value="P-loop_NTPase"/>
</dbReference>
<dbReference type="KEGG" id="gtt:GUITHDRAFT_149568"/>
<dbReference type="InterPro" id="IPR032001">
    <property type="entry name" value="SAWADEE_dom"/>
</dbReference>
<evidence type="ECO:0000313" key="12">
    <source>
        <dbReference type="Proteomes" id="UP000011087"/>
    </source>
</evidence>
<dbReference type="Gene3D" id="3.40.50.300">
    <property type="entry name" value="P-loop containing nucleotide triphosphate hydrolases"/>
    <property type="match status" value="2"/>
</dbReference>
<dbReference type="PROSITE" id="PS50013">
    <property type="entry name" value="CHROMO_2"/>
    <property type="match status" value="1"/>
</dbReference>
<dbReference type="EMBL" id="JH993408">
    <property type="protein sequence ID" value="EKX30993.1"/>
    <property type="molecule type" value="Genomic_DNA"/>
</dbReference>
<dbReference type="GO" id="GO:0016887">
    <property type="term" value="F:ATP hydrolysis activity"/>
    <property type="evidence" value="ECO:0007669"/>
    <property type="project" value="TreeGrafter"/>
</dbReference>
<dbReference type="GO" id="GO:0009507">
    <property type="term" value="C:chloroplast"/>
    <property type="evidence" value="ECO:0007669"/>
    <property type="project" value="UniProtKB-SubCell"/>
</dbReference>
<evidence type="ECO:0000256" key="7">
    <source>
        <dbReference type="SAM" id="MobiDB-lite"/>
    </source>
</evidence>
<proteinExistence type="predicted"/>
<dbReference type="SMART" id="SM00298">
    <property type="entry name" value="CHROMO"/>
    <property type="match status" value="1"/>
</dbReference>
<dbReference type="GO" id="GO:0042393">
    <property type="term" value="F:histone binding"/>
    <property type="evidence" value="ECO:0007669"/>
    <property type="project" value="TreeGrafter"/>
</dbReference>
<dbReference type="PANTHER" id="PTHR45623">
    <property type="entry name" value="CHROMODOMAIN-HELICASE-DNA-BINDING PROTEIN 3-RELATED-RELATED"/>
    <property type="match status" value="1"/>
</dbReference>
<evidence type="ECO:0000256" key="6">
    <source>
        <dbReference type="ARBA" id="ARBA00023242"/>
    </source>
</evidence>
<dbReference type="GO" id="GO:0003677">
    <property type="term" value="F:DNA binding"/>
    <property type="evidence" value="ECO:0007669"/>
    <property type="project" value="TreeGrafter"/>
</dbReference>
<dbReference type="PROSITE" id="PS51192">
    <property type="entry name" value="HELICASE_ATP_BIND_1"/>
    <property type="match status" value="1"/>
</dbReference>
<evidence type="ECO:0000256" key="4">
    <source>
        <dbReference type="ARBA" id="ARBA00022801"/>
    </source>
</evidence>
<dbReference type="PANTHER" id="PTHR45623:SF17">
    <property type="entry name" value="CHROMODOMAIN-HELICASE-DNA-BINDING PROTEIN 3-RELATED"/>
    <property type="match status" value="1"/>
</dbReference>
<feature type="compositionally biased region" description="Basic and acidic residues" evidence="7">
    <location>
        <begin position="1"/>
        <end position="12"/>
    </location>
</feature>
<dbReference type="EnsemblProtists" id="EKX30993">
    <property type="protein sequence ID" value="EKX30993"/>
    <property type="gene ID" value="GUITHDRAFT_149568"/>
</dbReference>
<keyword evidence="4" id="KW-0378">Hydrolase</keyword>
<keyword evidence="12" id="KW-1185">Reference proteome</keyword>
<dbReference type="Gene3D" id="3.40.50.10810">
    <property type="entry name" value="Tandem AAA-ATPase domain"/>
    <property type="match status" value="1"/>
</dbReference>
<dbReference type="Pfam" id="PF06465">
    <property type="entry name" value="DUF1087"/>
    <property type="match status" value="1"/>
</dbReference>
<gene>
    <name evidence="10" type="ORF">GUITHDRAFT_149568</name>
</gene>
<feature type="region of interest" description="Disordered" evidence="7">
    <location>
        <begin position="1"/>
        <end position="60"/>
    </location>
</feature>
<dbReference type="InterPro" id="IPR009463">
    <property type="entry name" value="DUF1087"/>
</dbReference>
<dbReference type="GO" id="GO:0000785">
    <property type="term" value="C:chromatin"/>
    <property type="evidence" value="ECO:0007669"/>
    <property type="project" value="TreeGrafter"/>
</dbReference>
<dbReference type="InterPro" id="IPR000330">
    <property type="entry name" value="SNF2_N"/>
</dbReference>
<name>L1I405_GUITC</name>
<keyword evidence="5" id="KW-0067">ATP-binding</keyword>
<evidence type="ECO:0000313" key="10">
    <source>
        <dbReference type="EMBL" id="EKX30993.1"/>
    </source>
</evidence>
<dbReference type="SUPFAM" id="SSF52540">
    <property type="entry name" value="P-loop containing nucleoside triphosphate hydrolases"/>
    <property type="match status" value="2"/>
</dbReference>
<dbReference type="Pfam" id="PF00176">
    <property type="entry name" value="SNF2-rel_dom"/>
    <property type="match status" value="2"/>
</dbReference>
<evidence type="ECO:0000259" key="9">
    <source>
        <dbReference type="PROSITE" id="PS51192"/>
    </source>
</evidence>
<comment type="subcellular location">
    <subcellularLocation>
        <location evidence="1">Nucleus</location>
    </subcellularLocation>
    <subcellularLocation>
        <location evidence="2">Plastid</location>
        <location evidence="2">Chloroplast</location>
    </subcellularLocation>
</comment>
<evidence type="ECO:0008006" key="13">
    <source>
        <dbReference type="Google" id="ProtNLM"/>
    </source>
</evidence>
<dbReference type="GeneID" id="17287713"/>
<dbReference type="HOGENOM" id="CLU_292676_0_0_1"/>
<evidence type="ECO:0000256" key="5">
    <source>
        <dbReference type="ARBA" id="ARBA00022840"/>
    </source>
</evidence>
<feature type="domain" description="Helicase ATP-binding" evidence="9">
    <location>
        <begin position="474"/>
        <end position="645"/>
    </location>
</feature>
<dbReference type="InterPro" id="IPR000953">
    <property type="entry name" value="Chromo/chromo_shadow_dom"/>
</dbReference>
<dbReference type="InterPro" id="IPR038718">
    <property type="entry name" value="SNF2-like_sf"/>
</dbReference>
<reference evidence="10 12" key="1">
    <citation type="journal article" date="2012" name="Nature">
        <title>Algal genomes reveal evolutionary mosaicism and the fate of nucleomorphs.</title>
        <authorList>
            <consortium name="DOE Joint Genome Institute"/>
            <person name="Curtis B.A."/>
            <person name="Tanifuji G."/>
            <person name="Burki F."/>
            <person name="Gruber A."/>
            <person name="Irimia M."/>
            <person name="Maruyama S."/>
            <person name="Arias M.C."/>
            <person name="Ball S.G."/>
            <person name="Gile G.H."/>
            <person name="Hirakawa Y."/>
            <person name="Hopkins J.F."/>
            <person name="Kuo A."/>
            <person name="Rensing S.A."/>
            <person name="Schmutz J."/>
            <person name="Symeonidi A."/>
            <person name="Elias M."/>
            <person name="Eveleigh R.J."/>
            <person name="Herman E.K."/>
            <person name="Klute M.J."/>
            <person name="Nakayama T."/>
            <person name="Obornik M."/>
            <person name="Reyes-Prieto A."/>
            <person name="Armbrust E.V."/>
            <person name="Aves S.J."/>
            <person name="Beiko R.G."/>
            <person name="Coutinho P."/>
            <person name="Dacks J.B."/>
            <person name="Durnford D.G."/>
            <person name="Fast N.M."/>
            <person name="Green B.R."/>
            <person name="Grisdale C.J."/>
            <person name="Hempel F."/>
            <person name="Henrissat B."/>
            <person name="Hoppner M.P."/>
            <person name="Ishida K."/>
            <person name="Kim E."/>
            <person name="Koreny L."/>
            <person name="Kroth P.G."/>
            <person name="Liu Y."/>
            <person name="Malik S.B."/>
            <person name="Maier U.G."/>
            <person name="McRose D."/>
            <person name="Mock T."/>
            <person name="Neilson J.A."/>
            <person name="Onodera N.T."/>
            <person name="Poole A.M."/>
            <person name="Pritham E.J."/>
            <person name="Richards T.A."/>
            <person name="Rocap G."/>
            <person name="Roy S.W."/>
            <person name="Sarai C."/>
            <person name="Schaack S."/>
            <person name="Shirato S."/>
            <person name="Slamovits C.H."/>
            <person name="Spencer D.F."/>
            <person name="Suzuki S."/>
            <person name="Worden A.Z."/>
            <person name="Zauner S."/>
            <person name="Barry K."/>
            <person name="Bell C."/>
            <person name="Bharti A.K."/>
            <person name="Crow J.A."/>
            <person name="Grimwood J."/>
            <person name="Kramer R."/>
            <person name="Lindquist E."/>
            <person name="Lucas S."/>
            <person name="Salamov A."/>
            <person name="McFadden G.I."/>
            <person name="Lane C.E."/>
            <person name="Keeling P.J."/>
            <person name="Gray M.W."/>
            <person name="Grigoriev I.V."/>
            <person name="Archibald J.M."/>
        </authorList>
    </citation>
    <scope>NUCLEOTIDE SEQUENCE</scope>
    <source>
        <strain evidence="10 12">CCMP2712</strain>
    </source>
</reference>
<dbReference type="Pfam" id="PF00385">
    <property type="entry name" value="Chromo"/>
    <property type="match status" value="1"/>
</dbReference>
<dbReference type="InterPro" id="IPR049730">
    <property type="entry name" value="SNF2/RAD54-like_C"/>
</dbReference>
<evidence type="ECO:0000256" key="1">
    <source>
        <dbReference type="ARBA" id="ARBA00004123"/>
    </source>
</evidence>
<dbReference type="CDD" id="cd17919">
    <property type="entry name" value="DEXHc_Snf"/>
    <property type="match status" value="1"/>
</dbReference>
<dbReference type="eggNOG" id="KOG0383">
    <property type="taxonomic scope" value="Eukaryota"/>
</dbReference>
<dbReference type="Pfam" id="PF16719">
    <property type="entry name" value="SAWADEE"/>
    <property type="match status" value="1"/>
</dbReference>
<keyword evidence="3" id="KW-0547">Nucleotide-binding</keyword>
<dbReference type="InterPro" id="IPR023780">
    <property type="entry name" value="Chromo_domain"/>
</dbReference>
<dbReference type="SUPFAM" id="SSF54160">
    <property type="entry name" value="Chromo domain-like"/>
    <property type="match status" value="1"/>
</dbReference>
<organism evidence="10">
    <name type="scientific">Guillardia theta (strain CCMP2712)</name>
    <name type="common">Cryptophyte</name>
    <dbReference type="NCBI Taxonomy" id="905079"/>
    <lineage>
        <taxon>Eukaryota</taxon>
        <taxon>Cryptophyceae</taxon>
        <taxon>Pyrenomonadales</taxon>
        <taxon>Geminigeraceae</taxon>
        <taxon>Guillardia</taxon>
    </lineage>
</organism>
<feature type="non-terminal residue" evidence="10">
    <location>
        <position position="1"/>
    </location>
</feature>